<feature type="domain" description="Amine oxidase" evidence="7">
    <location>
        <begin position="16"/>
        <end position="434"/>
    </location>
</feature>
<name>A0A5M4B1Y2_9BACT</name>
<sequence length="456" mass="50668">MSNAQNTDVIIIGAGLTGLTAAHYLKKQGKNVRVIEKNGRTGGVIQTVHEEDFTFETGPNTGVLGNPEVAELFEELQKDVTLETADPAAKRRLIWKGNDWHALPSRPISAIGTPLFSWYDKFRILGEPFRKKGTKPNESVADLVRRRLGKSFLDYAVNPFISGVYAGDPEYLVTQYALPKLYNLEQNYGSFIGGAMKKRKEPKEPRDSKATREVFSAKGGLVSLIKALEKSVGLESITLGAENTQVQPDRDGFTATITADGETQTIRAPKVISTAGGHAFNSLYPFLGKEELAPFKELKYATVTQVILGFKNWQGMPLNAFGGLIPAKENKNMLGVLFTSSFFQNRAPEGGAVLSVFMGGIRHPEMIDYSDEQIQQVLEKELVPMMKLQELKPNIQHIYRYRHAIPQYGANSKERFEMIDRLEGKYPGLILAGNIRNGIGMADRIKQARMITEKEI</sequence>
<comment type="catalytic activity">
    <reaction evidence="6">
        <text>coproporphyrinogen III + 3 O2 = coproporphyrin III + 3 H2O2</text>
        <dbReference type="Rhea" id="RHEA:43436"/>
        <dbReference type="ChEBI" id="CHEBI:15379"/>
        <dbReference type="ChEBI" id="CHEBI:16240"/>
        <dbReference type="ChEBI" id="CHEBI:57309"/>
        <dbReference type="ChEBI" id="CHEBI:131725"/>
        <dbReference type="EC" id="1.3.3.15"/>
    </reaction>
</comment>
<organism evidence="8 9">
    <name type="scientific">Prolixibacter bellariivorans</name>
    <dbReference type="NCBI Taxonomy" id="314319"/>
    <lineage>
        <taxon>Bacteria</taxon>
        <taxon>Pseudomonadati</taxon>
        <taxon>Bacteroidota</taxon>
        <taxon>Bacteroidia</taxon>
        <taxon>Marinilabiliales</taxon>
        <taxon>Prolixibacteraceae</taxon>
        <taxon>Prolixibacter</taxon>
    </lineage>
</organism>
<evidence type="ECO:0000313" key="8">
    <source>
        <dbReference type="EMBL" id="GET34155.1"/>
    </source>
</evidence>
<evidence type="ECO:0000313" key="9">
    <source>
        <dbReference type="Proteomes" id="UP000391834"/>
    </source>
</evidence>
<reference evidence="8 9" key="1">
    <citation type="submission" date="2019-10" db="EMBL/GenBank/DDBJ databases">
        <title>Prolixibacter strains distinguished by the presence of nitrate reductase genes were adept at nitrate-dependent anaerobic corrosion of metallic iron and carbon steel.</title>
        <authorList>
            <person name="Iino T."/>
            <person name="Shono N."/>
            <person name="Ito K."/>
            <person name="Nakamura R."/>
            <person name="Sueoka K."/>
            <person name="Harayama S."/>
            <person name="Ohkuma M."/>
        </authorList>
    </citation>
    <scope>NUCLEOTIDE SEQUENCE [LARGE SCALE GENOMIC DNA]</scope>
    <source>
        <strain evidence="8 9">JCM 13498</strain>
    </source>
</reference>
<evidence type="ECO:0000256" key="1">
    <source>
        <dbReference type="ARBA" id="ARBA00001974"/>
    </source>
</evidence>
<evidence type="ECO:0000256" key="3">
    <source>
        <dbReference type="ARBA" id="ARBA00022827"/>
    </source>
</evidence>
<dbReference type="Pfam" id="PF01593">
    <property type="entry name" value="Amino_oxidase"/>
    <property type="match status" value="1"/>
</dbReference>
<dbReference type="InterPro" id="IPR036188">
    <property type="entry name" value="FAD/NAD-bd_sf"/>
</dbReference>
<dbReference type="InterPro" id="IPR050464">
    <property type="entry name" value="Zeta_carotene_desat/Oxidored"/>
</dbReference>
<accession>A0A5M4B1Y2</accession>
<dbReference type="RefSeq" id="WP_025864026.1">
    <property type="nucleotide sequence ID" value="NZ_BLAX01000001.1"/>
</dbReference>
<keyword evidence="3 6" id="KW-0274">FAD</keyword>
<keyword evidence="5 6" id="KW-0350">Heme biosynthesis</keyword>
<comment type="similarity">
    <text evidence="6">Belongs to the protoporphyrinogen/coproporphyrinogen oxidase family. Coproporphyrinogen III oxidase subfamily.</text>
</comment>
<proteinExistence type="inferred from homology"/>
<evidence type="ECO:0000256" key="2">
    <source>
        <dbReference type="ARBA" id="ARBA00022630"/>
    </source>
</evidence>
<dbReference type="EC" id="1.3.3.15" evidence="6"/>
<dbReference type="OrthoDB" id="9805195at2"/>
<comment type="subcellular location">
    <subcellularLocation>
        <location evidence="6">Cytoplasm</location>
    </subcellularLocation>
</comment>
<keyword evidence="6" id="KW-0963">Cytoplasm</keyword>
<dbReference type="InterPro" id="IPR004572">
    <property type="entry name" value="Protoporphyrinogen_oxidase"/>
</dbReference>
<dbReference type="PANTHER" id="PTHR42923:SF3">
    <property type="entry name" value="PROTOPORPHYRINOGEN OXIDASE"/>
    <property type="match status" value="1"/>
</dbReference>
<dbReference type="InterPro" id="IPR002937">
    <property type="entry name" value="Amino_oxidase"/>
</dbReference>
<keyword evidence="4 6" id="KW-0560">Oxidoreductase</keyword>
<dbReference type="GO" id="GO:0005737">
    <property type="term" value="C:cytoplasm"/>
    <property type="evidence" value="ECO:0007669"/>
    <property type="project" value="UniProtKB-SubCell"/>
</dbReference>
<evidence type="ECO:0000256" key="5">
    <source>
        <dbReference type="ARBA" id="ARBA00023133"/>
    </source>
</evidence>
<evidence type="ECO:0000259" key="7">
    <source>
        <dbReference type="Pfam" id="PF01593"/>
    </source>
</evidence>
<comment type="caution">
    <text evidence="8">The sequence shown here is derived from an EMBL/GenBank/DDBJ whole genome shotgun (WGS) entry which is preliminary data.</text>
</comment>
<gene>
    <name evidence="8" type="ORF">PbJCM13498_30180</name>
</gene>
<evidence type="ECO:0000256" key="6">
    <source>
        <dbReference type="RuleBase" id="RU364052"/>
    </source>
</evidence>
<comment type="pathway">
    <text evidence="6">Porphyrin-containing compound metabolism; protoheme biosynthesis.</text>
</comment>
<dbReference type="Proteomes" id="UP000391834">
    <property type="component" value="Unassembled WGS sequence"/>
</dbReference>
<protein>
    <recommendedName>
        <fullName evidence="6">Coproporphyrinogen III oxidase</fullName>
        <ecNumber evidence="6">1.3.3.15</ecNumber>
    </recommendedName>
</protein>
<dbReference type="SUPFAM" id="SSF51905">
    <property type="entry name" value="FAD/NAD(P)-binding domain"/>
    <property type="match status" value="1"/>
</dbReference>
<dbReference type="NCBIfam" id="TIGR00562">
    <property type="entry name" value="proto_IX_ox"/>
    <property type="match status" value="1"/>
</dbReference>
<dbReference type="Gene3D" id="1.10.3110.10">
    <property type="entry name" value="protoporphyrinogen ix oxidase, domain 3"/>
    <property type="match status" value="1"/>
</dbReference>
<keyword evidence="2 6" id="KW-0285">Flavoprotein</keyword>
<comment type="function">
    <text evidence="6">Involved in coproporphyrin-dependent heme b biosynthesis. Catalyzes the oxidation of coproporphyrinogen III to coproporphyrin III.</text>
</comment>
<dbReference type="Gene3D" id="3.90.660.20">
    <property type="entry name" value="Protoporphyrinogen oxidase, mitochondrial, domain 2"/>
    <property type="match status" value="1"/>
</dbReference>
<dbReference type="UniPathway" id="UPA00252"/>
<dbReference type="GO" id="GO:0006783">
    <property type="term" value="P:heme biosynthetic process"/>
    <property type="evidence" value="ECO:0007669"/>
    <property type="project" value="UniProtKB-UniRule"/>
</dbReference>
<evidence type="ECO:0000256" key="4">
    <source>
        <dbReference type="ARBA" id="ARBA00023002"/>
    </source>
</evidence>
<dbReference type="Gene3D" id="3.50.50.60">
    <property type="entry name" value="FAD/NAD(P)-binding domain"/>
    <property type="match status" value="1"/>
</dbReference>
<dbReference type="PANTHER" id="PTHR42923">
    <property type="entry name" value="PROTOPORPHYRINOGEN OXIDASE"/>
    <property type="match status" value="1"/>
</dbReference>
<keyword evidence="9" id="KW-1185">Reference proteome</keyword>
<dbReference type="SUPFAM" id="SSF54373">
    <property type="entry name" value="FAD-linked reductases, C-terminal domain"/>
    <property type="match status" value="1"/>
</dbReference>
<comment type="cofactor">
    <cofactor evidence="1 6">
        <name>FAD</name>
        <dbReference type="ChEBI" id="CHEBI:57692"/>
    </cofactor>
</comment>
<dbReference type="AlphaFoldDB" id="A0A5M4B1Y2"/>
<dbReference type="GO" id="GO:0004729">
    <property type="term" value="F:oxygen-dependent protoporphyrinogen oxidase activity"/>
    <property type="evidence" value="ECO:0007669"/>
    <property type="project" value="UniProtKB-UniRule"/>
</dbReference>
<dbReference type="EMBL" id="BLAX01000001">
    <property type="protein sequence ID" value="GET34155.1"/>
    <property type="molecule type" value="Genomic_DNA"/>
</dbReference>